<feature type="domain" description="DEP" evidence="4">
    <location>
        <begin position="308"/>
        <end position="390"/>
    </location>
</feature>
<reference evidence="7" key="2">
    <citation type="submission" date="2021-10" db="EMBL/GenBank/DDBJ databases">
        <title>Phylogenomics reveals ancestral predisposition of the termite-cultivated fungus Termitomyces towards a domesticated lifestyle.</title>
        <authorList>
            <person name="Auxier B."/>
            <person name="Grum-Grzhimaylo A."/>
            <person name="Cardenas M.E."/>
            <person name="Lodge J.D."/>
            <person name="Laessoe T."/>
            <person name="Pedersen O."/>
            <person name="Smith M.E."/>
            <person name="Kuyper T.W."/>
            <person name="Franco-Molano E.A."/>
            <person name="Baroni T.J."/>
            <person name="Aanen D.K."/>
        </authorList>
    </citation>
    <scope>NUCLEOTIDE SEQUENCE</scope>
    <source>
        <strain evidence="7">AP01</strain>
        <tissue evidence="7">Mycelium</tissue>
    </source>
</reference>
<dbReference type="InterPro" id="IPR008936">
    <property type="entry name" value="Rho_GTPase_activation_prot"/>
</dbReference>
<dbReference type="GO" id="GO:0007010">
    <property type="term" value="P:cytoskeleton organization"/>
    <property type="evidence" value="ECO:0007669"/>
    <property type="project" value="TreeGrafter"/>
</dbReference>
<feature type="compositionally biased region" description="Polar residues" evidence="3">
    <location>
        <begin position="1014"/>
        <end position="1053"/>
    </location>
</feature>
<name>A0A9P7GFS9_9AGAR</name>
<feature type="compositionally biased region" description="Basic and acidic residues" evidence="3">
    <location>
        <begin position="205"/>
        <end position="214"/>
    </location>
</feature>
<dbReference type="AlphaFoldDB" id="A0A9P7GFS9"/>
<dbReference type="Proteomes" id="UP000775547">
    <property type="component" value="Unassembled WGS sequence"/>
</dbReference>
<keyword evidence="8" id="KW-1185">Reference proteome</keyword>
<feature type="compositionally biased region" description="Basic and acidic residues" evidence="3">
    <location>
        <begin position="235"/>
        <end position="252"/>
    </location>
</feature>
<feature type="compositionally biased region" description="Pro residues" evidence="3">
    <location>
        <begin position="908"/>
        <end position="917"/>
    </location>
</feature>
<dbReference type="InterPro" id="IPR027267">
    <property type="entry name" value="AH/BAR_dom_sf"/>
</dbReference>
<feature type="coiled-coil region" evidence="2">
    <location>
        <begin position="459"/>
        <end position="486"/>
    </location>
</feature>
<dbReference type="InterPro" id="IPR000591">
    <property type="entry name" value="DEP_dom"/>
</dbReference>
<dbReference type="SUPFAM" id="SSF48350">
    <property type="entry name" value="GTPase activation domain, GAP"/>
    <property type="match status" value="1"/>
</dbReference>
<dbReference type="Gene3D" id="1.10.555.10">
    <property type="entry name" value="Rho GTPase activation protein"/>
    <property type="match status" value="1"/>
</dbReference>
<dbReference type="Pfam" id="PF00620">
    <property type="entry name" value="RhoGAP"/>
    <property type="match status" value="1"/>
</dbReference>
<evidence type="ECO:0000256" key="3">
    <source>
        <dbReference type="SAM" id="MobiDB-lite"/>
    </source>
</evidence>
<evidence type="ECO:0000259" key="6">
    <source>
        <dbReference type="PROSITE" id="PS51741"/>
    </source>
</evidence>
<evidence type="ECO:0000256" key="1">
    <source>
        <dbReference type="PROSITE-ProRule" id="PRU01077"/>
    </source>
</evidence>
<dbReference type="Gene3D" id="1.10.10.10">
    <property type="entry name" value="Winged helix-like DNA-binding domain superfamily/Winged helix DNA-binding domain"/>
    <property type="match status" value="1"/>
</dbReference>
<accession>A0A9P7GFS9</accession>
<feature type="compositionally biased region" description="Low complexity" evidence="3">
    <location>
        <begin position="864"/>
        <end position="873"/>
    </location>
</feature>
<dbReference type="InterPro" id="IPR031160">
    <property type="entry name" value="F_BAR_dom"/>
</dbReference>
<comment type="caution">
    <text evidence="7">The sequence shown here is derived from an EMBL/GenBank/DDBJ whole genome shotgun (WGS) entry which is preliminary data.</text>
</comment>
<dbReference type="PROSITE" id="PS51741">
    <property type="entry name" value="F_BAR"/>
    <property type="match status" value="1"/>
</dbReference>
<dbReference type="GO" id="GO:0005886">
    <property type="term" value="C:plasma membrane"/>
    <property type="evidence" value="ECO:0007669"/>
    <property type="project" value="TreeGrafter"/>
</dbReference>
<evidence type="ECO:0000259" key="5">
    <source>
        <dbReference type="PROSITE" id="PS50238"/>
    </source>
</evidence>
<dbReference type="InterPro" id="IPR036388">
    <property type="entry name" value="WH-like_DNA-bd_sf"/>
</dbReference>
<feature type="domain" description="Rho-GAP" evidence="5">
    <location>
        <begin position="573"/>
        <end position="783"/>
    </location>
</feature>
<dbReference type="GO" id="GO:0007264">
    <property type="term" value="P:small GTPase-mediated signal transduction"/>
    <property type="evidence" value="ECO:0007669"/>
    <property type="project" value="TreeGrafter"/>
</dbReference>
<dbReference type="PROSITE" id="PS50238">
    <property type="entry name" value="RHOGAP"/>
    <property type="match status" value="1"/>
</dbReference>
<dbReference type="PANTHER" id="PTHR23065">
    <property type="entry name" value="PROLINE-SERINE-THREONINE PHOSPHATASE INTERACTING PROTEIN 1"/>
    <property type="match status" value="1"/>
</dbReference>
<feature type="compositionally biased region" description="Pro residues" evidence="3">
    <location>
        <begin position="846"/>
        <end position="863"/>
    </location>
</feature>
<evidence type="ECO:0000256" key="2">
    <source>
        <dbReference type="SAM" id="Coils"/>
    </source>
</evidence>
<dbReference type="SUPFAM" id="SSF103657">
    <property type="entry name" value="BAR/IMD domain-like"/>
    <property type="match status" value="1"/>
</dbReference>
<dbReference type="SUPFAM" id="SSF46785">
    <property type="entry name" value="Winged helix' DNA-binding domain"/>
    <property type="match status" value="1"/>
</dbReference>
<dbReference type="GO" id="GO:0000935">
    <property type="term" value="C:division septum"/>
    <property type="evidence" value="ECO:0007669"/>
    <property type="project" value="TreeGrafter"/>
</dbReference>
<dbReference type="OrthoDB" id="2155291at2759"/>
<evidence type="ECO:0000313" key="7">
    <source>
        <dbReference type="EMBL" id="KAG5647823.1"/>
    </source>
</evidence>
<dbReference type="EMBL" id="JABCKV010000006">
    <property type="protein sequence ID" value="KAG5647823.1"/>
    <property type="molecule type" value="Genomic_DNA"/>
</dbReference>
<feature type="region of interest" description="Disordered" evidence="3">
    <location>
        <begin position="157"/>
        <end position="292"/>
    </location>
</feature>
<feature type="region of interest" description="Disordered" evidence="3">
    <location>
        <begin position="791"/>
        <end position="815"/>
    </location>
</feature>
<organism evidence="7 8">
    <name type="scientific">Asterophora parasitica</name>
    <dbReference type="NCBI Taxonomy" id="117018"/>
    <lineage>
        <taxon>Eukaryota</taxon>
        <taxon>Fungi</taxon>
        <taxon>Dikarya</taxon>
        <taxon>Basidiomycota</taxon>
        <taxon>Agaricomycotina</taxon>
        <taxon>Agaricomycetes</taxon>
        <taxon>Agaricomycetidae</taxon>
        <taxon>Agaricales</taxon>
        <taxon>Tricholomatineae</taxon>
        <taxon>Lyophyllaceae</taxon>
        <taxon>Asterophora</taxon>
    </lineage>
</organism>
<feature type="region of interest" description="Disordered" evidence="3">
    <location>
        <begin position="833"/>
        <end position="1143"/>
    </location>
</feature>
<dbReference type="PROSITE" id="PS50186">
    <property type="entry name" value="DEP"/>
    <property type="match status" value="1"/>
</dbReference>
<feature type="compositionally biased region" description="Low complexity" evidence="3">
    <location>
        <begin position="998"/>
        <end position="1007"/>
    </location>
</feature>
<protein>
    <recommendedName>
        <fullName evidence="9">Rho-GAP domain-containing protein</fullName>
    </recommendedName>
</protein>
<feature type="compositionally biased region" description="Pro residues" evidence="3">
    <location>
        <begin position="874"/>
        <end position="901"/>
    </location>
</feature>
<dbReference type="InterPro" id="IPR001060">
    <property type="entry name" value="FCH_dom"/>
</dbReference>
<dbReference type="InterPro" id="IPR000198">
    <property type="entry name" value="RhoGAP_dom"/>
</dbReference>
<evidence type="ECO:0000259" key="4">
    <source>
        <dbReference type="PROSITE" id="PS50186"/>
    </source>
</evidence>
<dbReference type="PANTHER" id="PTHR23065:SF17">
    <property type="entry name" value="RHO-GTPASE-ACTIVATING PROTEIN RGD2"/>
    <property type="match status" value="1"/>
</dbReference>
<gene>
    <name evidence="7" type="ORF">DXG03_007747</name>
</gene>
<feature type="compositionally biased region" description="Polar residues" evidence="3">
    <location>
        <begin position="1096"/>
        <end position="1109"/>
    </location>
</feature>
<proteinExistence type="predicted"/>
<dbReference type="PRINTS" id="PR01217">
    <property type="entry name" value="PRICHEXTENSN"/>
</dbReference>
<dbReference type="InterPro" id="IPR036390">
    <property type="entry name" value="WH_DNA-bd_sf"/>
</dbReference>
<reference evidence="7" key="1">
    <citation type="submission" date="2020-07" db="EMBL/GenBank/DDBJ databases">
        <authorList>
            <person name="Nieuwenhuis M."/>
            <person name="Van De Peppel L.J.J."/>
        </authorList>
    </citation>
    <scope>NUCLEOTIDE SEQUENCE</scope>
    <source>
        <strain evidence="7">AP01</strain>
        <tissue evidence="7">Mycelium</tissue>
    </source>
</reference>
<dbReference type="GO" id="GO:0005737">
    <property type="term" value="C:cytoplasm"/>
    <property type="evidence" value="ECO:0007669"/>
    <property type="project" value="TreeGrafter"/>
</dbReference>
<dbReference type="GO" id="GO:0005096">
    <property type="term" value="F:GTPase activator activity"/>
    <property type="evidence" value="ECO:0007669"/>
    <property type="project" value="TreeGrafter"/>
</dbReference>
<feature type="domain" description="F-BAR" evidence="6">
    <location>
        <begin position="8"/>
        <end position="528"/>
    </location>
</feature>
<feature type="compositionally biased region" description="Polar residues" evidence="3">
    <location>
        <begin position="1070"/>
        <end position="1087"/>
    </location>
</feature>
<evidence type="ECO:0008006" key="9">
    <source>
        <dbReference type="Google" id="ProtNLM"/>
    </source>
</evidence>
<dbReference type="Pfam" id="PF00611">
    <property type="entry name" value="FCH"/>
    <property type="match status" value="1"/>
</dbReference>
<dbReference type="SMART" id="SM00324">
    <property type="entry name" value="RhoGAP"/>
    <property type="match status" value="1"/>
</dbReference>
<dbReference type="SMART" id="SM00055">
    <property type="entry name" value="FCH"/>
    <property type="match status" value="1"/>
</dbReference>
<evidence type="ECO:0000313" key="8">
    <source>
        <dbReference type="Proteomes" id="UP000775547"/>
    </source>
</evidence>
<feature type="compositionally biased region" description="Acidic residues" evidence="3">
    <location>
        <begin position="1134"/>
        <end position="1143"/>
    </location>
</feature>
<sequence>MAVLSLPLSFTNSFWSQDYRRGLEVLFKKLEQGVAENAEIVAFVRARAVAEGHLAISLTNPGLTGPTGTGFGADDGASLLMAFRGLQAESVAQGQAHKTIANELNTLVADPFEVWALGYAERIKQNKGTVIDNWLKSYEQAQVEVSKLKNQYLAKTRRADDAEDDAKFAPNTGGSVPDKYTTSPRMRPVDGRGAPTRTASVSERISQRLKEIQKKSAGALHSALAEDSSPAPPAEAEKSIPKVDKGKGKAVDLDQDQEQEHLTSSPPTLSPLLPPRELDAAPTPPSPPAPMLLAGLSLPPAAVSQLLTRAAVELPLRPVRIPLLGEYPDCFSGEEFVTWLNDNVPGFGGSLDRAEDAARDLTERDGLLRRIGELGNQFEHADDAFYQFRPKAFDLENASTNAVTPSSSAKSLRPEIAKRTGNLVNLVSKVLNNNANGEPAFVRARQEADQADYNYRLAVRKLDRQRLGLEERLEEMLRALQRWETERLRAVKTVLLQYQGTLANLPKTLEPSIERQATLVASYQPENDLTALIERYRTGPFRPDAQVYESVAHDESDVVFGIDLRKWAEGGWHALTTGEEKKELVPNVLTTLLEGIGEAYGRLPNDAEKRKTWIYEVPLPAVHHLREALNGHPIEEPIPKELVAKYDAPVIASAIKLWLLELDPPLALHEGWDDLRRLYPTVGSSAAKAEAEKSPEDHIQSVGAALQRLPRVHLYVLDEVVKHLKALIASTTVEESDEVYFTKLALSIGRTIVRPKVETELSIQDRHPTLLFIDLLKNYDVILPPTINRKKRESERKVPVRRRTRPVDMRVSRSRISVGADAKQLLAAQQLAQNPSLIKSPTKSPELPPLPPPIAITSPPPRSPITNSTESPAPVVPPPPPAVLTPPPPPPVLATPPPPPVQATSTPISPPPPPPAVSRPAFKEPPPEVDDQPSRPAFKEPPPEADESDSSAPSSRPTFVEPASEDDDAAPIPTPPPPAPVASPPRTTVIPPTPQKRSSVSLSQSRSGYGAASPSPTKFTSRSPSPHSASEDQPISTARSTLSRNSSAQSTAASGVRGPRLARGPRAQGGSVSSMVSNFNRNSTAGTSPPAPGSPIRSSNPNASVNRLSGSPVRRPSSVLGRSAAFSRRTMASDAEDDIVEKK</sequence>
<dbReference type="Gene3D" id="1.20.1270.60">
    <property type="entry name" value="Arfaptin homology (AH) domain/BAR domain"/>
    <property type="match status" value="2"/>
</dbReference>
<keyword evidence="1 2" id="KW-0175">Coiled coil</keyword>
<feature type="compositionally biased region" description="Pro residues" evidence="3">
    <location>
        <begin position="972"/>
        <end position="983"/>
    </location>
</feature>